<reference evidence="1" key="2">
    <citation type="submission" date="2019-07" db="EMBL/GenBank/DDBJ databases">
        <authorList>
            <person name="Seetharam A."/>
            <person name="Woodhouse M."/>
            <person name="Cannon E."/>
        </authorList>
    </citation>
    <scope>NUCLEOTIDE SEQUENCE [LARGE SCALE GENOMIC DNA]</scope>
    <source>
        <strain evidence="1">cv. B73</strain>
    </source>
</reference>
<evidence type="ECO:0000313" key="2">
    <source>
        <dbReference type="Proteomes" id="UP000007305"/>
    </source>
</evidence>
<keyword evidence="2" id="KW-1185">Reference proteome</keyword>
<name>A0A804P715_MAIZE</name>
<reference evidence="2" key="1">
    <citation type="journal article" date="2009" name="Science">
        <title>The B73 maize genome: complexity, diversity, and dynamics.</title>
        <authorList>
            <person name="Schnable P.S."/>
            <person name="Ware D."/>
            <person name="Fulton R.S."/>
            <person name="Stein J.C."/>
            <person name="Wei F."/>
            <person name="Pasternak S."/>
            <person name="Liang C."/>
            <person name="Zhang J."/>
            <person name="Fulton L."/>
            <person name="Graves T.A."/>
            <person name="Minx P."/>
            <person name="Reily A.D."/>
            <person name="Courtney L."/>
            <person name="Kruchowski S.S."/>
            <person name="Tomlinson C."/>
            <person name="Strong C."/>
            <person name="Delehaunty K."/>
            <person name="Fronick C."/>
            <person name="Courtney B."/>
            <person name="Rock S.M."/>
            <person name="Belter E."/>
            <person name="Du F."/>
            <person name="Kim K."/>
            <person name="Abbott R.M."/>
            <person name="Cotton M."/>
            <person name="Levy A."/>
            <person name="Marchetto P."/>
            <person name="Ochoa K."/>
            <person name="Jackson S.M."/>
            <person name="Gillam B."/>
            <person name="Chen W."/>
            <person name="Yan L."/>
            <person name="Higginbotham J."/>
            <person name="Cardenas M."/>
            <person name="Waligorski J."/>
            <person name="Applebaum E."/>
            <person name="Phelps L."/>
            <person name="Falcone J."/>
            <person name="Kanchi K."/>
            <person name="Thane T."/>
            <person name="Scimone A."/>
            <person name="Thane N."/>
            <person name="Henke J."/>
            <person name="Wang T."/>
            <person name="Ruppert J."/>
            <person name="Shah N."/>
            <person name="Rotter K."/>
            <person name="Hodges J."/>
            <person name="Ingenthron E."/>
            <person name="Cordes M."/>
            <person name="Kohlberg S."/>
            <person name="Sgro J."/>
            <person name="Delgado B."/>
            <person name="Mead K."/>
            <person name="Chinwalla A."/>
            <person name="Leonard S."/>
            <person name="Crouse K."/>
            <person name="Collura K."/>
            <person name="Kudrna D."/>
            <person name="Currie J."/>
            <person name="He R."/>
            <person name="Angelova A."/>
            <person name="Rajasekar S."/>
            <person name="Mueller T."/>
            <person name="Lomeli R."/>
            <person name="Scara G."/>
            <person name="Ko A."/>
            <person name="Delaney K."/>
            <person name="Wissotski M."/>
            <person name="Lopez G."/>
            <person name="Campos D."/>
            <person name="Braidotti M."/>
            <person name="Ashley E."/>
            <person name="Golser W."/>
            <person name="Kim H."/>
            <person name="Lee S."/>
            <person name="Lin J."/>
            <person name="Dujmic Z."/>
            <person name="Kim W."/>
            <person name="Talag J."/>
            <person name="Zuccolo A."/>
            <person name="Fan C."/>
            <person name="Sebastian A."/>
            <person name="Kramer M."/>
            <person name="Spiegel L."/>
            <person name="Nascimento L."/>
            <person name="Zutavern T."/>
            <person name="Miller B."/>
            <person name="Ambroise C."/>
            <person name="Muller S."/>
            <person name="Spooner W."/>
            <person name="Narechania A."/>
            <person name="Ren L."/>
            <person name="Wei S."/>
            <person name="Kumari S."/>
            <person name="Faga B."/>
            <person name="Levy M.J."/>
            <person name="McMahan L."/>
            <person name="Van Buren P."/>
            <person name="Vaughn M.W."/>
            <person name="Ying K."/>
            <person name="Yeh C.-T."/>
            <person name="Emrich S.J."/>
            <person name="Jia Y."/>
            <person name="Kalyanaraman A."/>
            <person name="Hsia A.-P."/>
            <person name="Barbazuk W.B."/>
            <person name="Baucom R.S."/>
            <person name="Brutnell T.P."/>
            <person name="Carpita N.C."/>
            <person name="Chaparro C."/>
            <person name="Chia J.-M."/>
            <person name="Deragon J.-M."/>
            <person name="Estill J.C."/>
            <person name="Fu Y."/>
            <person name="Jeddeloh J.A."/>
            <person name="Han Y."/>
            <person name="Lee H."/>
            <person name="Li P."/>
            <person name="Lisch D.R."/>
            <person name="Liu S."/>
            <person name="Liu Z."/>
            <person name="Nagel D.H."/>
            <person name="McCann M.C."/>
            <person name="SanMiguel P."/>
            <person name="Myers A.M."/>
            <person name="Nettleton D."/>
            <person name="Nguyen J."/>
            <person name="Penning B.W."/>
            <person name="Ponnala L."/>
            <person name="Schneider K.L."/>
            <person name="Schwartz D.C."/>
            <person name="Sharma A."/>
            <person name="Soderlund C."/>
            <person name="Springer N.M."/>
            <person name="Sun Q."/>
            <person name="Wang H."/>
            <person name="Waterman M."/>
            <person name="Westerman R."/>
            <person name="Wolfgruber T.K."/>
            <person name="Yang L."/>
            <person name="Yu Y."/>
            <person name="Zhang L."/>
            <person name="Zhou S."/>
            <person name="Zhu Q."/>
            <person name="Bennetzen J.L."/>
            <person name="Dawe R.K."/>
            <person name="Jiang J."/>
            <person name="Jiang N."/>
            <person name="Presting G.G."/>
            <person name="Wessler S.R."/>
            <person name="Aluru S."/>
            <person name="Martienssen R.A."/>
            <person name="Clifton S.W."/>
            <person name="McCombie W.R."/>
            <person name="Wing R.A."/>
            <person name="Wilson R.K."/>
        </authorList>
    </citation>
    <scope>NUCLEOTIDE SEQUENCE [LARGE SCALE GENOMIC DNA]</scope>
    <source>
        <strain evidence="2">cv. B73</strain>
    </source>
</reference>
<dbReference type="Gramene" id="Zm00001eb212680_T001">
    <property type="protein sequence ID" value="Zm00001eb212680_P001"/>
    <property type="gene ID" value="Zm00001eb212680"/>
</dbReference>
<dbReference type="EnsemblPlants" id="Zm00001eb212680_T001">
    <property type="protein sequence ID" value="Zm00001eb212680_P001"/>
    <property type="gene ID" value="Zm00001eb212680"/>
</dbReference>
<dbReference type="InParanoid" id="A0A804P715"/>
<organism evidence="1 2">
    <name type="scientific">Zea mays</name>
    <name type="common">Maize</name>
    <dbReference type="NCBI Taxonomy" id="4577"/>
    <lineage>
        <taxon>Eukaryota</taxon>
        <taxon>Viridiplantae</taxon>
        <taxon>Streptophyta</taxon>
        <taxon>Embryophyta</taxon>
        <taxon>Tracheophyta</taxon>
        <taxon>Spermatophyta</taxon>
        <taxon>Magnoliopsida</taxon>
        <taxon>Liliopsida</taxon>
        <taxon>Poales</taxon>
        <taxon>Poaceae</taxon>
        <taxon>PACMAD clade</taxon>
        <taxon>Panicoideae</taxon>
        <taxon>Andropogonodae</taxon>
        <taxon>Andropogoneae</taxon>
        <taxon>Tripsacinae</taxon>
        <taxon>Zea</taxon>
    </lineage>
</organism>
<sequence length="148" mass="16811">MARSAVAVRRAALAIVFGGLLLMSLVMDDVKKAAIGGRRMLARGDGRGQSTLEDFQAADVPFQDSKRRVPNGPDPIHNRYLDLYRLLHCTASLVLVFEFVPLFPCHYREAAVAISVPVHRFHGPRRFRLEKWLLLLRIRTLRGNRYCV</sequence>
<evidence type="ECO:0000313" key="1">
    <source>
        <dbReference type="EnsemblPlants" id="Zm00001eb212680_P001"/>
    </source>
</evidence>
<dbReference type="PANTHER" id="PTHR34277:SF2">
    <property type="entry name" value="CLAVATA3_ESR (CLE)-RELATED PROTEIN 26"/>
    <property type="match status" value="1"/>
</dbReference>
<dbReference type="AlphaFoldDB" id="A0A804P715"/>
<protein>
    <submittedName>
        <fullName evidence="1">Uncharacterized protein</fullName>
    </submittedName>
</protein>
<dbReference type="PANTHER" id="PTHR34277">
    <property type="entry name" value="CLAVATA3/ESR (CLE)-RELATED PROTEIN 26"/>
    <property type="match status" value="1"/>
</dbReference>
<accession>A0A804P715</accession>
<dbReference type="Proteomes" id="UP000007305">
    <property type="component" value="Chromosome 5"/>
</dbReference>
<proteinExistence type="predicted"/>
<reference evidence="1" key="3">
    <citation type="submission" date="2021-05" db="UniProtKB">
        <authorList>
            <consortium name="EnsemblPlants"/>
        </authorList>
    </citation>
    <scope>IDENTIFICATION</scope>
    <source>
        <strain evidence="1">cv. B73</strain>
    </source>
</reference>
<dbReference type="InterPro" id="IPR039316">
    <property type="entry name" value="CLE25/26"/>
</dbReference>